<organism evidence="1 2">
    <name type="scientific">Sediminicola luteus</name>
    <dbReference type="NCBI Taxonomy" id="319238"/>
    <lineage>
        <taxon>Bacteria</taxon>
        <taxon>Pseudomonadati</taxon>
        <taxon>Bacteroidota</taxon>
        <taxon>Flavobacteriia</taxon>
        <taxon>Flavobacteriales</taxon>
        <taxon>Flavobacteriaceae</taxon>
        <taxon>Sediminicola</taxon>
    </lineage>
</organism>
<protein>
    <submittedName>
        <fullName evidence="1">Uncharacterized protein</fullName>
    </submittedName>
</protein>
<evidence type="ECO:0000313" key="1">
    <source>
        <dbReference type="EMBL" id="PCE66469.1"/>
    </source>
</evidence>
<dbReference type="Proteomes" id="UP000219559">
    <property type="component" value="Unassembled WGS sequence"/>
</dbReference>
<gene>
    <name evidence="1" type="ORF">B7P33_04015</name>
</gene>
<reference evidence="1 2" key="1">
    <citation type="submission" date="2017-04" db="EMBL/GenBank/DDBJ databases">
        <title>A new member of the family Flavobacteriaceae isolated from ascidians.</title>
        <authorList>
            <person name="Chen L."/>
        </authorList>
    </citation>
    <scope>NUCLEOTIDE SEQUENCE [LARGE SCALE GENOMIC DNA]</scope>
    <source>
        <strain evidence="1 2">HQA918</strain>
    </source>
</reference>
<dbReference type="EMBL" id="NBWU01000001">
    <property type="protein sequence ID" value="PCE66469.1"/>
    <property type="molecule type" value="Genomic_DNA"/>
</dbReference>
<name>A0A2A4GBY7_9FLAO</name>
<dbReference type="AlphaFoldDB" id="A0A2A4GBY7"/>
<sequence length="95" mass="10979">MIILRFLNNLSTIFDSQFRADTNFTNWHEKWDSFTEVLLGQFNKELGVKGYDAKTSHFVIPKSYFPPPFSNLQITQLSNCFIASLLNWYIASGGH</sequence>
<evidence type="ECO:0000313" key="2">
    <source>
        <dbReference type="Proteomes" id="UP000219559"/>
    </source>
</evidence>
<proteinExistence type="predicted"/>
<keyword evidence="2" id="KW-1185">Reference proteome</keyword>
<accession>A0A2A4GBY7</accession>
<comment type="caution">
    <text evidence="1">The sequence shown here is derived from an EMBL/GenBank/DDBJ whole genome shotgun (WGS) entry which is preliminary data.</text>
</comment>